<dbReference type="SUPFAM" id="SSF56112">
    <property type="entry name" value="Protein kinase-like (PK-like)"/>
    <property type="match status" value="1"/>
</dbReference>
<accession>A0ABU2QKC6</accession>
<comment type="caution">
    <text evidence="3">The sequence shown here is derived from an EMBL/GenBank/DDBJ whole genome shotgun (WGS) entry which is preliminary data.</text>
</comment>
<dbReference type="RefSeq" id="WP_311710782.1">
    <property type="nucleotide sequence ID" value="NZ_JAVRFB010000020.1"/>
</dbReference>
<dbReference type="InterPro" id="IPR000719">
    <property type="entry name" value="Prot_kinase_dom"/>
</dbReference>
<evidence type="ECO:0000313" key="4">
    <source>
        <dbReference type="Proteomes" id="UP001180503"/>
    </source>
</evidence>
<dbReference type="InterPro" id="IPR002372">
    <property type="entry name" value="PQQ_rpt_dom"/>
</dbReference>
<dbReference type="Gene3D" id="1.10.510.10">
    <property type="entry name" value="Transferase(Phosphotransferase) domain 1"/>
    <property type="match status" value="1"/>
</dbReference>
<dbReference type="PANTHER" id="PTHR34512">
    <property type="entry name" value="CELL SURFACE PROTEIN"/>
    <property type="match status" value="1"/>
</dbReference>
<dbReference type="SMART" id="SM00220">
    <property type="entry name" value="S_TKc"/>
    <property type="match status" value="1"/>
</dbReference>
<name>A0ABU2QKC6_9ACTN</name>
<feature type="domain" description="Protein kinase" evidence="2">
    <location>
        <begin position="9"/>
        <end position="296"/>
    </location>
</feature>
<evidence type="ECO:0000256" key="1">
    <source>
        <dbReference type="SAM" id="MobiDB-lite"/>
    </source>
</evidence>
<reference evidence="4" key="1">
    <citation type="submission" date="2023-07" db="EMBL/GenBank/DDBJ databases">
        <title>30 novel species of actinomycetes from the DSMZ collection.</title>
        <authorList>
            <person name="Nouioui I."/>
        </authorList>
    </citation>
    <scope>NUCLEOTIDE SEQUENCE [LARGE SCALE GENOMIC DNA]</scope>
    <source>
        <strain evidence="4">DSM 41635</strain>
    </source>
</reference>
<dbReference type="PANTHER" id="PTHR34512:SF30">
    <property type="entry name" value="OUTER MEMBRANE PROTEIN ASSEMBLY FACTOR BAMB"/>
    <property type="match status" value="1"/>
</dbReference>
<dbReference type="Pfam" id="PF13360">
    <property type="entry name" value="PQQ_2"/>
    <property type="match status" value="1"/>
</dbReference>
<gene>
    <name evidence="3" type="ORF">RM528_24040</name>
</gene>
<dbReference type="SUPFAM" id="SSF50998">
    <property type="entry name" value="Quinoprotein alcohol dehydrogenase-like"/>
    <property type="match status" value="1"/>
</dbReference>
<evidence type="ECO:0000313" key="3">
    <source>
        <dbReference type="EMBL" id="MDT0404912.1"/>
    </source>
</evidence>
<dbReference type="InterPro" id="IPR011047">
    <property type="entry name" value="Quinoprotein_ADH-like_sf"/>
</dbReference>
<dbReference type="Gene3D" id="2.130.10.10">
    <property type="entry name" value="YVTN repeat-like/Quinoprotein amine dehydrogenase"/>
    <property type="match status" value="2"/>
</dbReference>
<dbReference type="InterPro" id="IPR018391">
    <property type="entry name" value="PQQ_b-propeller_rpt"/>
</dbReference>
<sequence>MTEKAIGEFSRLRPMGEGTLGYTYRGVAPDGSFWAVKELHPDWGPPRETWQRVEEVLWRFRQLREAPNRTVNRHTVDTVGGYDHGTDRAWVATRWLGADTVAQGKQTPAVSLAHALASGPSLPPGAALYLMWQLSNLAQQLDTLGLTLSGLKPSNLFLTAEGVVVVDLHLALRLRSLLRGPGTPRPPFVWADVEWLAPELRRADAVPRLACSIYALGAVTAFACTGVPPFPTIDVIDALTHRKDNRRAAEDALANWAAYHGSAGTRLRRAATRSLRQRPRWRPGAKRLRRFIVPPLWGTHRRPVYRDAWSDYVRGALLRRLAEEVPGPDTGARSAKREQEEQRPAASAPHTVRTRPPVVSAGSTVPGTRQQPAAVQGTPTPTPTPTPAPAPTPTPTPTPVPIAVSGPEHSRASAVPAPPPVPADHGTRVLSPVRTDPLWTWEPDGPFSSAPLVMDSQLVVTCEGSAHILDAATGSLALTLPLPGTAESTPVFWAGRLWWALRDGELSGHELGVRGREIRLPLDGDPGRHSPVVAGDRLLIGTTHGLFAYEPPGQDGTSTGQRLIWLDEPVVSPLATDGVRLWVPTEARGLIAVRLAGRESQGPHPAWDSAGCAPALTTEGAYIGDAGGTVHELTADGTSRRRWQVSALPVTAPPAVHGDLLLVTDHAGTVVALSLTHGDEVWRASTDGDGRRAPTVTDDVVYVRGARTVRRLEVRTGRELTPLTPDGPAPTDVTAASGLLHVSFADGRLSTWCPLK</sequence>
<feature type="compositionally biased region" description="Polar residues" evidence="1">
    <location>
        <begin position="361"/>
        <end position="373"/>
    </location>
</feature>
<feature type="compositionally biased region" description="Pro residues" evidence="1">
    <location>
        <begin position="380"/>
        <end position="400"/>
    </location>
</feature>
<feature type="region of interest" description="Disordered" evidence="1">
    <location>
        <begin position="324"/>
        <end position="426"/>
    </location>
</feature>
<evidence type="ECO:0000259" key="2">
    <source>
        <dbReference type="PROSITE" id="PS50011"/>
    </source>
</evidence>
<dbReference type="InterPro" id="IPR011009">
    <property type="entry name" value="Kinase-like_dom_sf"/>
</dbReference>
<dbReference type="InterPro" id="IPR015943">
    <property type="entry name" value="WD40/YVTN_repeat-like_dom_sf"/>
</dbReference>
<dbReference type="EMBL" id="JAVRFB010000020">
    <property type="protein sequence ID" value="MDT0404912.1"/>
    <property type="molecule type" value="Genomic_DNA"/>
</dbReference>
<protein>
    <submittedName>
        <fullName evidence="3">PQQ-binding-like beta-propeller repeat protein</fullName>
    </submittedName>
</protein>
<dbReference type="SMART" id="SM00564">
    <property type="entry name" value="PQQ"/>
    <property type="match status" value="4"/>
</dbReference>
<dbReference type="PROSITE" id="PS50011">
    <property type="entry name" value="PROTEIN_KINASE_DOM"/>
    <property type="match status" value="1"/>
</dbReference>
<dbReference type="Proteomes" id="UP001180503">
    <property type="component" value="Unassembled WGS sequence"/>
</dbReference>
<proteinExistence type="predicted"/>
<organism evidence="3 4">
    <name type="scientific">Streptomyces edwardsiae</name>
    <dbReference type="NCBI Taxonomy" id="3075527"/>
    <lineage>
        <taxon>Bacteria</taxon>
        <taxon>Bacillati</taxon>
        <taxon>Actinomycetota</taxon>
        <taxon>Actinomycetes</taxon>
        <taxon>Kitasatosporales</taxon>
        <taxon>Streptomycetaceae</taxon>
        <taxon>Streptomyces</taxon>
    </lineage>
</organism>